<dbReference type="OrthoDB" id="1706066at2759"/>
<feature type="domain" description="AMP-binding enzyme C-terminal" evidence="9">
    <location>
        <begin position="547"/>
        <end position="630"/>
    </location>
</feature>
<evidence type="ECO:0000256" key="4">
    <source>
        <dbReference type="ARBA" id="ARBA00022741"/>
    </source>
</evidence>
<evidence type="ECO:0000313" key="12">
    <source>
        <dbReference type="Proteomes" id="UP001165063"/>
    </source>
</evidence>
<sequence>MTSENFHKVVHEANNVKPRPTPKAFYEKQPNKSISTLEEYKTMYKQSIEDPENFWGPMAKKFLDWDKDFYKVKTGSLANGDSAWFVGGELNASFNCVDRHAFKNPNKTAIIFEADNEEASKKLTFGELLREVSRVAGVLKSWGIKKGDTVGVYLPMTAEALIAMLAVARLGAIHSVIFAGFSAGSIKDRVSDAGCKAVITCDEGKRGGKTINTKKIVDEGLKECPTVEKVLVYKRTGNENIPMLKGRDFYWDEETEKFPAYLPPVPVSAEDPLFMLYTSGSTGAPKGVVHSTGGFLLGAAMTTRYVFDVQPEDVFFTAGDVGWITGHSYALYGPLALGVPTIVFEGTPAYPDFGRFWKIVEKHKATHFYVAPTALRLLKKSGEHFIDQYDLSSLRTLGSVGEPIAPELWEWYDEKIGKGQCHISDTYWQTESGSHLIAPLAGAVPTKPGAATLPFFGIDAVIIDPVTGHVLEGNDVEGVLAVRDSWPSMARTVYKNHHRYIETYLKPYPGFYFTGDGAGRDHDGYYWIRGRVDDVVNVSGHRLSTSEIEAVLLDNQEVSESAVVGINDDLTGQAVIAFVQLKADEEIDDDAALLKLRQALRMSVRSVIGPFAAPKTIIVIDDLPKTRSGKIMRRVLRKIVSGEAKGLGDMSTLANPSCVAGIIENAEKQFGVKN</sequence>
<dbReference type="PROSITE" id="PS00455">
    <property type="entry name" value="AMP_BINDING"/>
    <property type="match status" value="1"/>
</dbReference>
<protein>
    <recommendedName>
        <fullName evidence="6">Acetyl-coenzyme A synthetase</fullName>
        <ecNumber evidence="6">6.2.1.1</ecNumber>
    </recommendedName>
</protein>
<dbReference type="CDD" id="cd05966">
    <property type="entry name" value="ACS"/>
    <property type="match status" value="1"/>
</dbReference>
<dbReference type="GO" id="GO:0003987">
    <property type="term" value="F:acetate-CoA ligase activity"/>
    <property type="evidence" value="ECO:0007669"/>
    <property type="project" value="UniProtKB-UniRule"/>
</dbReference>
<dbReference type="AlphaFoldDB" id="A0A9W7DDZ2"/>
<dbReference type="InterPro" id="IPR000873">
    <property type="entry name" value="AMP-dep_synth/lig_dom"/>
</dbReference>
<evidence type="ECO:0000259" key="9">
    <source>
        <dbReference type="Pfam" id="PF13193"/>
    </source>
</evidence>
<evidence type="ECO:0000256" key="5">
    <source>
        <dbReference type="ARBA" id="ARBA00022840"/>
    </source>
</evidence>
<keyword evidence="4 6" id="KW-0547">Nucleotide-binding</keyword>
<evidence type="ECO:0000259" key="10">
    <source>
        <dbReference type="Pfam" id="PF16177"/>
    </source>
</evidence>
<dbReference type="NCBIfam" id="TIGR02188">
    <property type="entry name" value="Ac_CoA_lig_AcsA"/>
    <property type="match status" value="1"/>
</dbReference>
<evidence type="ECO:0000256" key="7">
    <source>
        <dbReference type="SAM" id="MobiDB-lite"/>
    </source>
</evidence>
<dbReference type="NCBIfam" id="NF001208">
    <property type="entry name" value="PRK00174.1"/>
    <property type="match status" value="1"/>
</dbReference>
<dbReference type="GO" id="GO:0005829">
    <property type="term" value="C:cytosol"/>
    <property type="evidence" value="ECO:0007669"/>
    <property type="project" value="TreeGrafter"/>
</dbReference>
<dbReference type="InterPro" id="IPR020845">
    <property type="entry name" value="AMP-binding_CS"/>
</dbReference>
<evidence type="ECO:0000256" key="2">
    <source>
        <dbReference type="ARBA" id="ARBA00006432"/>
    </source>
</evidence>
<dbReference type="GO" id="GO:0016208">
    <property type="term" value="F:AMP binding"/>
    <property type="evidence" value="ECO:0007669"/>
    <property type="project" value="InterPro"/>
</dbReference>
<comment type="caution">
    <text evidence="11">The sequence shown here is derived from an EMBL/GenBank/DDBJ whole genome shotgun (WGS) entry which is preliminary data.</text>
</comment>
<dbReference type="PANTHER" id="PTHR24095">
    <property type="entry name" value="ACETYL-COENZYME A SYNTHETASE"/>
    <property type="match status" value="1"/>
</dbReference>
<reference evidence="11" key="1">
    <citation type="submission" date="2023-04" db="EMBL/GenBank/DDBJ databases">
        <title>Ambrosiozyma monospora NBRC 1965.</title>
        <authorList>
            <person name="Ichikawa N."/>
            <person name="Sato H."/>
            <person name="Tonouchi N."/>
        </authorList>
    </citation>
    <scope>NUCLEOTIDE SEQUENCE</scope>
    <source>
        <strain evidence="11">NBRC 1965</strain>
    </source>
</reference>
<keyword evidence="3 6" id="KW-0436">Ligase</keyword>
<accession>A0A9W7DDZ2</accession>
<keyword evidence="5 6" id="KW-0067">ATP-binding</keyword>
<dbReference type="InterPro" id="IPR011904">
    <property type="entry name" value="Ac_CoA_lig"/>
</dbReference>
<dbReference type="EMBL" id="BSXU01000800">
    <property type="protein sequence ID" value="GMG21796.1"/>
    <property type="molecule type" value="Genomic_DNA"/>
</dbReference>
<dbReference type="InterPro" id="IPR042099">
    <property type="entry name" value="ANL_N_sf"/>
</dbReference>
<comment type="catalytic activity">
    <reaction evidence="1 6">
        <text>acetate + ATP + CoA = acetyl-CoA + AMP + diphosphate</text>
        <dbReference type="Rhea" id="RHEA:23176"/>
        <dbReference type="ChEBI" id="CHEBI:30089"/>
        <dbReference type="ChEBI" id="CHEBI:30616"/>
        <dbReference type="ChEBI" id="CHEBI:33019"/>
        <dbReference type="ChEBI" id="CHEBI:57287"/>
        <dbReference type="ChEBI" id="CHEBI:57288"/>
        <dbReference type="ChEBI" id="CHEBI:456215"/>
        <dbReference type="EC" id="6.2.1.1"/>
    </reaction>
</comment>
<dbReference type="Pfam" id="PF13193">
    <property type="entry name" value="AMP-binding_C"/>
    <property type="match status" value="1"/>
</dbReference>
<dbReference type="Pfam" id="PF00501">
    <property type="entry name" value="AMP-binding"/>
    <property type="match status" value="1"/>
</dbReference>
<dbReference type="InterPro" id="IPR045851">
    <property type="entry name" value="AMP-bd_C_sf"/>
</dbReference>
<dbReference type="PANTHER" id="PTHR24095:SF245">
    <property type="entry name" value="ACETYL-COENZYME A SYNTHETASE 2"/>
    <property type="match status" value="1"/>
</dbReference>
<dbReference type="Gene3D" id="3.40.50.12780">
    <property type="entry name" value="N-terminal domain of ligase-like"/>
    <property type="match status" value="1"/>
</dbReference>
<name>A0A9W7DDZ2_AMBMO</name>
<evidence type="ECO:0000256" key="1">
    <source>
        <dbReference type="ARBA" id="ARBA00000131"/>
    </source>
</evidence>
<dbReference type="InterPro" id="IPR025110">
    <property type="entry name" value="AMP-bd_C"/>
</dbReference>
<dbReference type="Proteomes" id="UP001165063">
    <property type="component" value="Unassembled WGS sequence"/>
</dbReference>
<dbReference type="GO" id="GO:0019427">
    <property type="term" value="P:acetyl-CoA biosynthetic process from acetate"/>
    <property type="evidence" value="ECO:0007669"/>
    <property type="project" value="InterPro"/>
</dbReference>
<evidence type="ECO:0000256" key="6">
    <source>
        <dbReference type="RuleBase" id="RU361147"/>
    </source>
</evidence>
<feature type="region of interest" description="Disordered" evidence="7">
    <location>
        <begin position="1"/>
        <end position="22"/>
    </location>
</feature>
<feature type="domain" description="AMP-dependent synthetase/ligase" evidence="8">
    <location>
        <begin position="98"/>
        <end position="485"/>
    </location>
</feature>
<dbReference type="GO" id="GO:0005524">
    <property type="term" value="F:ATP binding"/>
    <property type="evidence" value="ECO:0007669"/>
    <property type="project" value="UniProtKB-UniRule"/>
</dbReference>
<dbReference type="Pfam" id="PF16177">
    <property type="entry name" value="ACAS_N"/>
    <property type="match status" value="1"/>
</dbReference>
<feature type="compositionally biased region" description="Basic and acidic residues" evidence="7">
    <location>
        <begin position="1"/>
        <end position="11"/>
    </location>
</feature>
<evidence type="ECO:0000313" key="11">
    <source>
        <dbReference type="EMBL" id="GMG21796.1"/>
    </source>
</evidence>
<proteinExistence type="inferred from homology"/>
<dbReference type="InterPro" id="IPR032387">
    <property type="entry name" value="ACAS_N"/>
</dbReference>
<dbReference type="SUPFAM" id="SSF56801">
    <property type="entry name" value="Acetyl-CoA synthetase-like"/>
    <property type="match status" value="1"/>
</dbReference>
<dbReference type="Gene3D" id="3.30.300.30">
    <property type="match status" value="1"/>
</dbReference>
<evidence type="ECO:0000256" key="3">
    <source>
        <dbReference type="ARBA" id="ARBA00022598"/>
    </source>
</evidence>
<gene>
    <name evidence="11" type="ORF">Amon01_000225700</name>
</gene>
<comment type="similarity">
    <text evidence="2 6">Belongs to the ATP-dependent AMP-binding enzyme family.</text>
</comment>
<evidence type="ECO:0000259" key="8">
    <source>
        <dbReference type="Pfam" id="PF00501"/>
    </source>
</evidence>
<keyword evidence="12" id="KW-1185">Reference proteome</keyword>
<feature type="domain" description="Acetyl-coenzyme A synthetase N-terminal" evidence="10">
    <location>
        <begin position="40"/>
        <end position="96"/>
    </location>
</feature>
<dbReference type="EC" id="6.2.1.1" evidence="6"/>
<organism evidence="11 12">
    <name type="scientific">Ambrosiozyma monospora</name>
    <name type="common">Yeast</name>
    <name type="synonym">Endomycopsis monosporus</name>
    <dbReference type="NCBI Taxonomy" id="43982"/>
    <lineage>
        <taxon>Eukaryota</taxon>
        <taxon>Fungi</taxon>
        <taxon>Dikarya</taxon>
        <taxon>Ascomycota</taxon>
        <taxon>Saccharomycotina</taxon>
        <taxon>Pichiomycetes</taxon>
        <taxon>Pichiales</taxon>
        <taxon>Pichiaceae</taxon>
        <taxon>Ambrosiozyma</taxon>
    </lineage>
</organism>
<dbReference type="FunFam" id="3.40.50.12780:FF:000001">
    <property type="entry name" value="Acetyl-coenzyme A synthetase"/>
    <property type="match status" value="1"/>
</dbReference>